<feature type="region of interest" description="Disordered" evidence="17">
    <location>
        <begin position="1"/>
        <end position="23"/>
    </location>
</feature>
<evidence type="ECO:0000256" key="3">
    <source>
        <dbReference type="ARBA" id="ARBA00005176"/>
    </source>
</evidence>
<dbReference type="KEGG" id="cgy:CGLY_01585"/>
<keyword evidence="9 16" id="KW-0663">Pyridoxal phosphate</keyword>
<dbReference type="GO" id="GO:0009448">
    <property type="term" value="P:gamma-aminobutyric acid metabolic process"/>
    <property type="evidence" value="ECO:0007669"/>
    <property type="project" value="InterPro"/>
</dbReference>
<dbReference type="EC" id="2.6.1.19" evidence="6"/>
<evidence type="ECO:0000256" key="8">
    <source>
        <dbReference type="ARBA" id="ARBA00022679"/>
    </source>
</evidence>
<dbReference type="Proteomes" id="UP000023703">
    <property type="component" value="Chromosome"/>
</dbReference>
<dbReference type="GO" id="GO:0030170">
    <property type="term" value="F:pyridoxal phosphate binding"/>
    <property type="evidence" value="ECO:0007669"/>
    <property type="project" value="InterPro"/>
</dbReference>
<dbReference type="PANTHER" id="PTHR11986:SF58">
    <property type="entry name" value="LEUCINE_METHIONINE RACEMASE"/>
    <property type="match status" value="1"/>
</dbReference>
<dbReference type="Gene3D" id="3.40.640.10">
    <property type="entry name" value="Type I PLP-dependent aspartate aminotransferase-like (Major domain)"/>
    <property type="match status" value="1"/>
</dbReference>
<dbReference type="GO" id="GO:0047298">
    <property type="term" value="F:(S)-3-amino-2-methylpropionate transaminase activity"/>
    <property type="evidence" value="ECO:0007669"/>
    <property type="project" value="UniProtKB-EC"/>
</dbReference>
<evidence type="ECO:0000256" key="17">
    <source>
        <dbReference type="SAM" id="MobiDB-lite"/>
    </source>
</evidence>
<dbReference type="GO" id="GO:0034386">
    <property type="term" value="F:4-aminobutyrate:2-oxoglutarate transaminase activity"/>
    <property type="evidence" value="ECO:0007669"/>
    <property type="project" value="UniProtKB-EC"/>
</dbReference>
<evidence type="ECO:0000256" key="7">
    <source>
        <dbReference type="ARBA" id="ARBA00022576"/>
    </source>
</evidence>
<evidence type="ECO:0000256" key="15">
    <source>
        <dbReference type="ARBA" id="ARBA00050054"/>
    </source>
</evidence>
<dbReference type="EC" id="2.6.1.22" evidence="5"/>
<dbReference type="eggNOG" id="COG0160">
    <property type="taxonomic scope" value="Bacteria"/>
</dbReference>
<evidence type="ECO:0000256" key="2">
    <source>
        <dbReference type="ARBA" id="ARBA00001933"/>
    </source>
</evidence>
<proteinExistence type="inferred from homology"/>
<dbReference type="InterPro" id="IPR015421">
    <property type="entry name" value="PyrdxlP-dep_Trfase_major"/>
</dbReference>
<dbReference type="PROSITE" id="PS00600">
    <property type="entry name" value="AA_TRANSFER_CLASS_3"/>
    <property type="match status" value="1"/>
</dbReference>
<comment type="similarity">
    <text evidence="4 16">Belongs to the class-III pyridoxal-phosphate-dependent aminotransferase family.</text>
</comment>
<comment type="catalytic activity">
    <reaction evidence="14">
        <text>4-aminobutanoate + 2-oxoglutarate = succinate semialdehyde + L-glutamate</text>
        <dbReference type="Rhea" id="RHEA:23352"/>
        <dbReference type="ChEBI" id="CHEBI:16810"/>
        <dbReference type="ChEBI" id="CHEBI:29985"/>
        <dbReference type="ChEBI" id="CHEBI:57706"/>
        <dbReference type="ChEBI" id="CHEBI:59888"/>
        <dbReference type="EC" id="2.6.1.19"/>
    </reaction>
</comment>
<dbReference type="STRING" id="1404245.CGLY_01585"/>
<keyword evidence="8 18" id="KW-0808">Transferase</keyword>
<reference evidence="18 19" key="1">
    <citation type="journal article" date="2015" name="Int. J. Syst. Evol. Microbiol.">
        <title>Revisiting Corynebacterium glyciniphilum (ex Kubota et al., 1972) sp. nov., nom. rev., isolated from putrefied banana.</title>
        <authorList>
            <person name="Al-Dilaimi A."/>
            <person name="Bednarz H."/>
            <person name="Lomker A."/>
            <person name="Niehaus K."/>
            <person name="Kalinowski J."/>
            <person name="Ruckert C."/>
        </authorList>
    </citation>
    <scope>NUCLEOTIDE SEQUENCE [LARGE SCALE GENOMIC DNA]</scope>
    <source>
        <strain evidence="18">AJ 3170</strain>
    </source>
</reference>
<dbReference type="InterPro" id="IPR015424">
    <property type="entry name" value="PyrdxlP-dep_Trfase"/>
</dbReference>
<dbReference type="RefSeq" id="WP_038545531.1">
    <property type="nucleotide sequence ID" value="NZ_CP006842.1"/>
</dbReference>
<name>X5E5M9_9CORY</name>
<evidence type="ECO:0000256" key="1">
    <source>
        <dbReference type="ARBA" id="ARBA00001750"/>
    </source>
</evidence>
<dbReference type="GO" id="GO:0042802">
    <property type="term" value="F:identical protein binding"/>
    <property type="evidence" value="ECO:0007669"/>
    <property type="project" value="TreeGrafter"/>
</dbReference>
<evidence type="ECO:0000256" key="13">
    <source>
        <dbReference type="ARBA" id="ARBA00031787"/>
    </source>
</evidence>
<accession>X5E5M9</accession>
<dbReference type="FunFam" id="3.40.640.10:FF:000013">
    <property type="entry name" value="4-aminobutyrate aminotransferase"/>
    <property type="match status" value="1"/>
</dbReference>
<comment type="pathway">
    <text evidence="3">Amino-acid degradation; 4-aminobutanoate degradation.</text>
</comment>
<keyword evidence="19" id="KW-1185">Reference proteome</keyword>
<dbReference type="PANTHER" id="PTHR11986">
    <property type="entry name" value="AMINOTRANSFERASE CLASS III"/>
    <property type="match status" value="1"/>
</dbReference>
<keyword evidence="7 18" id="KW-0032">Aminotransferase</keyword>
<dbReference type="SUPFAM" id="SSF53383">
    <property type="entry name" value="PLP-dependent transferases"/>
    <property type="match status" value="1"/>
</dbReference>
<evidence type="ECO:0000256" key="10">
    <source>
        <dbReference type="ARBA" id="ARBA00029760"/>
    </source>
</evidence>
<evidence type="ECO:0000313" key="19">
    <source>
        <dbReference type="Proteomes" id="UP000023703"/>
    </source>
</evidence>
<dbReference type="OrthoDB" id="9801052at2"/>
<comment type="cofactor">
    <cofactor evidence="2">
        <name>pyridoxal 5'-phosphate</name>
        <dbReference type="ChEBI" id="CHEBI:597326"/>
    </cofactor>
</comment>
<evidence type="ECO:0000256" key="12">
    <source>
        <dbReference type="ARBA" id="ARBA00030857"/>
    </source>
</evidence>
<evidence type="ECO:0000256" key="14">
    <source>
        <dbReference type="ARBA" id="ARBA00048021"/>
    </source>
</evidence>
<protein>
    <recommendedName>
        <fullName evidence="12">(S)-3-amino-2-methylpropionate transaminase</fullName>
        <ecNumber evidence="6">2.6.1.19</ecNumber>
        <ecNumber evidence="5">2.6.1.22</ecNumber>
    </recommendedName>
    <alternativeName>
        <fullName evidence="13">GABA aminotransferase</fullName>
    </alternativeName>
    <alternativeName>
        <fullName evidence="11">Gamma-amino-N-butyrate transaminase</fullName>
    </alternativeName>
    <alternativeName>
        <fullName evidence="15">Glutamate:succinic semialdehyde transaminase</fullName>
    </alternativeName>
    <alternativeName>
        <fullName evidence="10">L-AIBAT</fullName>
    </alternativeName>
</protein>
<dbReference type="Gene3D" id="3.90.1150.10">
    <property type="entry name" value="Aspartate Aminotransferase, domain 1"/>
    <property type="match status" value="1"/>
</dbReference>
<dbReference type="EMBL" id="CP006842">
    <property type="protein sequence ID" value="AHW62765.1"/>
    <property type="molecule type" value="Genomic_DNA"/>
</dbReference>
<dbReference type="InterPro" id="IPR005814">
    <property type="entry name" value="Aminotrans_3"/>
</dbReference>
<gene>
    <name evidence="18" type="primary">gabT</name>
    <name evidence="18" type="ORF">CGLY_01585</name>
</gene>
<dbReference type="Pfam" id="PF00202">
    <property type="entry name" value="Aminotran_3"/>
    <property type="match status" value="1"/>
</dbReference>
<evidence type="ECO:0000256" key="4">
    <source>
        <dbReference type="ARBA" id="ARBA00008954"/>
    </source>
</evidence>
<organism evidence="18 19">
    <name type="scientific">Corynebacterium glyciniphilum AJ 3170</name>
    <dbReference type="NCBI Taxonomy" id="1404245"/>
    <lineage>
        <taxon>Bacteria</taxon>
        <taxon>Bacillati</taxon>
        <taxon>Actinomycetota</taxon>
        <taxon>Actinomycetes</taxon>
        <taxon>Mycobacteriales</taxon>
        <taxon>Corynebacteriaceae</taxon>
        <taxon>Corynebacterium</taxon>
    </lineage>
</organism>
<dbReference type="HOGENOM" id="CLU_016922_10_0_11"/>
<evidence type="ECO:0000256" key="9">
    <source>
        <dbReference type="ARBA" id="ARBA00022898"/>
    </source>
</evidence>
<comment type="catalytic activity">
    <reaction evidence="1">
        <text>(S)-3-amino-2-methylpropanoate + 2-oxoglutarate = 2-methyl-3-oxopropanoate + L-glutamate</text>
        <dbReference type="Rhea" id="RHEA:13993"/>
        <dbReference type="ChEBI" id="CHEBI:16810"/>
        <dbReference type="ChEBI" id="CHEBI:29985"/>
        <dbReference type="ChEBI" id="CHEBI:57700"/>
        <dbReference type="ChEBI" id="CHEBI:58655"/>
        <dbReference type="EC" id="2.6.1.22"/>
    </reaction>
</comment>
<dbReference type="AlphaFoldDB" id="X5E5M9"/>
<dbReference type="NCBIfam" id="NF004714">
    <property type="entry name" value="PRK06058.1"/>
    <property type="match status" value="1"/>
</dbReference>
<evidence type="ECO:0000256" key="16">
    <source>
        <dbReference type="RuleBase" id="RU003560"/>
    </source>
</evidence>
<evidence type="ECO:0000256" key="6">
    <source>
        <dbReference type="ARBA" id="ARBA00012912"/>
    </source>
</evidence>
<dbReference type="InterPro" id="IPR050103">
    <property type="entry name" value="Class-III_PLP-dep_AT"/>
</dbReference>
<dbReference type="InterPro" id="IPR004632">
    <property type="entry name" value="4NH2But_aminotransferase_bac"/>
</dbReference>
<evidence type="ECO:0000256" key="5">
    <source>
        <dbReference type="ARBA" id="ARBA00012876"/>
    </source>
</evidence>
<dbReference type="NCBIfam" id="TIGR00700">
    <property type="entry name" value="GABAtrnsam"/>
    <property type="match status" value="1"/>
</dbReference>
<evidence type="ECO:0000256" key="11">
    <source>
        <dbReference type="ARBA" id="ARBA00030204"/>
    </source>
</evidence>
<sequence>MKDLSYRLPQERTLVTSGPGPESTALAARRDAVVPRAVTPNLPNYIVDADGGVLVDADGNSFVDFASGIAVTTVGASNQAVVDAVSDAASHFTHTCFMISPYESYIRIAEKLAEITPGDHDKRAVLFNSGSEAVENAVKIARSYTGRNGVAVFDRAYHGRTNLTMAMTAKNMPYKSGFGPFASEVYRAPVSYPLRDGLTGQEAAERAITALEQQVGASNLACVVIEPIQGEGGFIDPAEGFLPALADWCRDNDVVFVADEIQAGMCRTGDWFASDHENVVPDLVTIAKGVAGGMPLSAVVGRAEIMDAPHPGGLGGTYGGNPVACAAALAAVDQMETLDLNGRAREIESIVRDVLEPLVGAETGLAEVRGRGAMIALEFTDADGRPDAATTKAVADACKKQGVLILTCGMDGNVVRLLPPLVITEDLLRDGLGVLADAIRDNGVGK</sequence>
<evidence type="ECO:0000313" key="18">
    <source>
        <dbReference type="EMBL" id="AHW62765.1"/>
    </source>
</evidence>
<dbReference type="PIRSF" id="PIRSF000521">
    <property type="entry name" value="Transaminase_4ab_Lys_Orn"/>
    <property type="match status" value="1"/>
</dbReference>
<dbReference type="CDD" id="cd00610">
    <property type="entry name" value="OAT_like"/>
    <property type="match status" value="1"/>
</dbReference>
<dbReference type="InterPro" id="IPR049704">
    <property type="entry name" value="Aminotrans_3_PPA_site"/>
</dbReference>
<dbReference type="InterPro" id="IPR015422">
    <property type="entry name" value="PyrdxlP-dep_Trfase_small"/>
</dbReference>